<gene>
    <name evidence="5" type="ORF">CLV51_105269</name>
</gene>
<dbReference type="RefSeq" id="WP_106530322.1">
    <property type="nucleotide sequence ID" value="NZ_PYAW01000005.1"/>
</dbReference>
<evidence type="ECO:0000313" key="5">
    <source>
        <dbReference type="EMBL" id="PSL44896.1"/>
    </source>
</evidence>
<reference evidence="5 6" key="1">
    <citation type="submission" date="2018-03" db="EMBL/GenBank/DDBJ databases">
        <title>Genomic Encyclopedia of Archaeal and Bacterial Type Strains, Phase II (KMG-II): from individual species to whole genera.</title>
        <authorList>
            <person name="Goeker M."/>
        </authorList>
    </citation>
    <scope>NUCLEOTIDE SEQUENCE [LARGE SCALE GENOMIC DNA]</scope>
    <source>
        <strain evidence="5 6">DSM 24859</strain>
    </source>
</reference>
<dbReference type="Pfam" id="PF00132">
    <property type="entry name" value="Hexapep"/>
    <property type="match status" value="1"/>
</dbReference>
<comment type="similarity">
    <text evidence="1">Belongs to the transferase hexapeptide repeat family.</text>
</comment>
<dbReference type="InterPro" id="IPR018357">
    <property type="entry name" value="Hexapep_transf_CS"/>
</dbReference>
<evidence type="ECO:0000256" key="3">
    <source>
        <dbReference type="ARBA" id="ARBA00022737"/>
    </source>
</evidence>
<dbReference type="SUPFAM" id="SSF51161">
    <property type="entry name" value="Trimeric LpxA-like enzymes"/>
    <property type="match status" value="1"/>
</dbReference>
<dbReference type="InterPro" id="IPR011004">
    <property type="entry name" value="Trimer_LpxA-like_sf"/>
</dbReference>
<evidence type="ECO:0000256" key="4">
    <source>
        <dbReference type="ARBA" id="ARBA00023315"/>
    </source>
</evidence>
<sequence>MLKYSKPDLFRYYGNTGWRSFARGWRTPGYRYIFFFRLAGRSSGLLKLIARLLLKKYSIRYGIQIPYNTNIGEGFYIGHFGTIVVNEGAIIGKNCNIAQGVTIGQANRGKGKGVPVLGNEVWIGANAVIVGNVKIGNDVLIAPNAYVNFDVPDHSIVLGNPGTIRSSEAATAAYINRKIG</sequence>
<keyword evidence="2 5" id="KW-0808">Transferase</keyword>
<dbReference type="CDD" id="cd03354">
    <property type="entry name" value="LbH_SAT"/>
    <property type="match status" value="1"/>
</dbReference>
<evidence type="ECO:0000313" key="6">
    <source>
        <dbReference type="Proteomes" id="UP000240971"/>
    </source>
</evidence>
<dbReference type="Proteomes" id="UP000240971">
    <property type="component" value="Unassembled WGS sequence"/>
</dbReference>
<accession>A0A2P8HFA3</accession>
<dbReference type="InterPro" id="IPR045304">
    <property type="entry name" value="LbH_SAT"/>
</dbReference>
<dbReference type="OrthoDB" id="9814490at2"/>
<keyword evidence="4" id="KW-0012">Acyltransferase</keyword>
<dbReference type="PANTHER" id="PTHR42811">
    <property type="entry name" value="SERINE ACETYLTRANSFERASE"/>
    <property type="match status" value="1"/>
</dbReference>
<organism evidence="5 6">
    <name type="scientific">Chitinophaga niastensis</name>
    <dbReference type="NCBI Taxonomy" id="536980"/>
    <lineage>
        <taxon>Bacteria</taxon>
        <taxon>Pseudomonadati</taxon>
        <taxon>Bacteroidota</taxon>
        <taxon>Chitinophagia</taxon>
        <taxon>Chitinophagales</taxon>
        <taxon>Chitinophagaceae</taxon>
        <taxon>Chitinophaga</taxon>
    </lineage>
</organism>
<dbReference type="InterPro" id="IPR001451">
    <property type="entry name" value="Hexapep"/>
</dbReference>
<evidence type="ECO:0000256" key="1">
    <source>
        <dbReference type="ARBA" id="ARBA00007274"/>
    </source>
</evidence>
<keyword evidence="3" id="KW-0677">Repeat</keyword>
<name>A0A2P8HFA3_CHINA</name>
<dbReference type="PROSITE" id="PS00101">
    <property type="entry name" value="HEXAPEP_TRANSFERASES"/>
    <property type="match status" value="1"/>
</dbReference>
<protein>
    <submittedName>
        <fullName evidence="5">Serine O-acetyltransferase</fullName>
    </submittedName>
</protein>
<dbReference type="Gene3D" id="2.160.10.10">
    <property type="entry name" value="Hexapeptide repeat proteins"/>
    <property type="match status" value="1"/>
</dbReference>
<dbReference type="AlphaFoldDB" id="A0A2P8HFA3"/>
<dbReference type="GO" id="GO:0016746">
    <property type="term" value="F:acyltransferase activity"/>
    <property type="evidence" value="ECO:0007669"/>
    <property type="project" value="UniProtKB-KW"/>
</dbReference>
<evidence type="ECO:0000256" key="2">
    <source>
        <dbReference type="ARBA" id="ARBA00022679"/>
    </source>
</evidence>
<dbReference type="EMBL" id="PYAW01000005">
    <property type="protein sequence ID" value="PSL44896.1"/>
    <property type="molecule type" value="Genomic_DNA"/>
</dbReference>
<keyword evidence="6" id="KW-1185">Reference proteome</keyword>
<comment type="caution">
    <text evidence="5">The sequence shown here is derived from an EMBL/GenBank/DDBJ whole genome shotgun (WGS) entry which is preliminary data.</text>
</comment>
<proteinExistence type="inferred from homology"/>